<comment type="caution">
    <text evidence="1">The sequence shown here is derived from an EMBL/GenBank/DDBJ whole genome shotgun (WGS) entry which is preliminary data.</text>
</comment>
<accession>W6RM48</accession>
<sequence>MDVMIRLAKKIDTFAVHRLLSKSSLNSRSLSLDARRRMFEGVWGGEDTSPGYVMEAEGRVVGFMGTLFTNRRIKGKVHKFCEIHSWYVEAPYRNQSLLLLMPALSNRNVTLLNYTPTPAVHEIGKKFGFQDLEKNLVLLYPAPTGFARLTIIRDKARIPDYLSKEDARIFYDHRDVECHHMIVLVSGRPSSPLYLIIKSMRRRWFEPFGRVLYASDKQAFTQLAGALRWRLCLRHRWQCLVADERDMDIPNLPRFSRLLKREVPSQFKSKTLQAEEIAPLYTLPLLIGYRLH</sequence>
<dbReference type="EMBL" id="CBYB010000003">
    <property type="protein sequence ID" value="CDM60018.1"/>
    <property type="molecule type" value="Genomic_DNA"/>
</dbReference>
<organism evidence="1 2">
    <name type="scientific">Rhizobium favelukesii</name>
    <dbReference type="NCBI Taxonomy" id="348824"/>
    <lineage>
        <taxon>Bacteria</taxon>
        <taxon>Pseudomonadati</taxon>
        <taxon>Pseudomonadota</taxon>
        <taxon>Alphaproteobacteria</taxon>
        <taxon>Hyphomicrobiales</taxon>
        <taxon>Rhizobiaceae</taxon>
        <taxon>Rhizobium/Agrobacterium group</taxon>
        <taxon>Rhizobium</taxon>
    </lineage>
</organism>
<dbReference type="AlphaFoldDB" id="W6RM48"/>
<geneLocation type="plasmid" evidence="1">
    <name>pLPU83b</name>
</geneLocation>
<dbReference type="Gene3D" id="3.40.630.30">
    <property type="match status" value="1"/>
</dbReference>
<evidence type="ECO:0000313" key="1">
    <source>
        <dbReference type="EMBL" id="CDM60018.1"/>
    </source>
</evidence>
<dbReference type="SUPFAM" id="SSF55729">
    <property type="entry name" value="Acyl-CoA N-acyltransferases (Nat)"/>
    <property type="match status" value="1"/>
</dbReference>
<keyword evidence="1" id="KW-0614">Plasmid</keyword>
<name>W6RM48_9HYPH</name>
<proteinExistence type="predicted"/>
<keyword evidence="2" id="KW-1185">Reference proteome</keyword>
<gene>
    <name evidence="1" type="ORF">LPU83_pLPU83b_0018</name>
</gene>
<dbReference type="RefSeq" id="WP_141652636.1">
    <property type="nucleotide sequence ID" value="NZ_ATTO01000127.1"/>
</dbReference>
<reference evidence="1" key="1">
    <citation type="submission" date="2013-11" db="EMBL/GenBank/DDBJ databases">
        <title>Draft genome sequence of the broad-host-range Rhizobium sp. LPU83 strain, a member of the low-genetic diversity Oregon-like Rhizobium sp. group.</title>
        <authorList>
            <person name="Wibberg D."/>
            <person name="Puehler A."/>
            <person name="Schlueter A."/>
        </authorList>
    </citation>
    <scope>NUCLEOTIDE SEQUENCE [LARGE SCALE GENOMIC DNA]</scope>
    <source>
        <strain evidence="1">LPU83</strain>
        <plasmid evidence="1">pLPU83b</plasmid>
    </source>
</reference>
<protein>
    <submittedName>
        <fullName evidence="1">Acetoacetyl-CoA synthetase</fullName>
    </submittedName>
</protein>
<dbReference type="InterPro" id="IPR016181">
    <property type="entry name" value="Acyl_CoA_acyltransferase"/>
</dbReference>
<dbReference type="Proteomes" id="UP000019443">
    <property type="component" value="Unassembled WGS sequence"/>
</dbReference>
<evidence type="ECO:0000313" key="2">
    <source>
        <dbReference type="Proteomes" id="UP000019443"/>
    </source>
</evidence>